<dbReference type="AlphaFoldDB" id="B9XLM2"/>
<feature type="compositionally biased region" description="Basic and acidic residues" evidence="1">
    <location>
        <begin position="1"/>
        <end position="10"/>
    </location>
</feature>
<gene>
    <name evidence="2" type="ORF">Cflav_PD2121</name>
</gene>
<organism evidence="2 3">
    <name type="scientific">Pedosphaera parvula (strain Ellin514)</name>
    <dbReference type="NCBI Taxonomy" id="320771"/>
    <lineage>
        <taxon>Bacteria</taxon>
        <taxon>Pseudomonadati</taxon>
        <taxon>Verrucomicrobiota</taxon>
        <taxon>Pedosphaerae</taxon>
        <taxon>Pedosphaerales</taxon>
        <taxon>Pedosphaeraceae</taxon>
        <taxon>Pedosphaera</taxon>
    </lineage>
</organism>
<accession>B9XLM2</accession>
<sequence length="163" mass="18225">MQDKAKEHSQHSQKSAPAGTEMFSQAMKSYEQALRTSVKLQEDTAKWWTNICQQTTWTQELQKQMHSVVSQAIPAIQRNMEESLRLIDLGNKTTLNLLKRTTNGQPATAAADVQPEVQRLWQSSLNVMQSNLQSLAETQTKAMQSWTEFMRKGAASAASAAAK</sequence>
<keyword evidence="3" id="KW-1185">Reference proteome</keyword>
<name>B9XLM2_PEDPL</name>
<dbReference type="OrthoDB" id="204932at2"/>
<comment type="caution">
    <text evidence="2">The sequence shown here is derived from an EMBL/GenBank/DDBJ whole genome shotgun (WGS) entry which is preliminary data.</text>
</comment>
<protein>
    <submittedName>
        <fullName evidence="2">Uncharacterized protein</fullName>
    </submittedName>
</protein>
<reference evidence="2 3" key="1">
    <citation type="journal article" date="2011" name="J. Bacteriol.">
        <title>Genome sequence of 'Pedosphaera parvula' Ellin514, an aerobic Verrucomicrobial isolate from pasture soil.</title>
        <authorList>
            <person name="Kant R."/>
            <person name="van Passel M.W."/>
            <person name="Sangwan P."/>
            <person name="Palva A."/>
            <person name="Lucas S."/>
            <person name="Copeland A."/>
            <person name="Lapidus A."/>
            <person name="Glavina Del Rio T."/>
            <person name="Dalin E."/>
            <person name="Tice H."/>
            <person name="Bruce D."/>
            <person name="Goodwin L."/>
            <person name="Pitluck S."/>
            <person name="Chertkov O."/>
            <person name="Larimer F.W."/>
            <person name="Land M.L."/>
            <person name="Hauser L."/>
            <person name="Brettin T.S."/>
            <person name="Detter J.C."/>
            <person name="Han S."/>
            <person name="de Vos W.M."/>
            <person name="Janssen P.H."/>
            <person name="Smidt H."/>
        </authorList>
    </citation>
    <scope>NUCLEOTIDE SEQUENCE [LARGE SCALE GENOMIC DNA]</scope>
    <source>
        <strain evidence="2 3">Ellin514</strain>
    </source>
</reference>
<dbReference type="Proteomes" id="UP000003688">
    <property type="component" value="Unassembled WGS sequence"/>
</dbReference>
<evidence type="ECO:0000313" key="2">
    <source>
        <dbReference type="EMBL" id="EEF59270.1"/>
    </source>
</evidence>
<dbReference type="RefSeq" id="WP_007416711.1">
    <property type="nucleotide sequence ID" value="NZ_ABOX02000030.1"/>
</dbReference>
<evidence type="ECO:0000313" key="3">
    <source>
        <dbReference type="Proteomes" id="UP000003688"/>
    </source>
</evidence>
<evidence type="ECO:0000256" key="1">
    <source>
        <dbReference type="SAM" id="MobiDB-lite"/>
    </source>
</evidence>
<dbReference type="EMBL" id="ABOX02000030">
    <property type="protein sequence ID" value="EEF59270.1"/>
    <property type="molecule type" value="Genomic_DNA"/>
</dbReference>
<dbReference type="STRING" id="320771.Cflav_PD2121"/>
<proteinExistence type="predicted"/>
<feature type="region of interest" description="Disordered" evidence="1">
    <location>
        <begin position="1"/>
        <end position="20"/>
    </location>
</feature>